<protein>
    <submittedName>
        <fullName evidence="2">Transposase-like protein</fullName>
    </submittedName>
</protein>
<sequence length="82" mass="8663">MRVLRVHIRDAQTKGYSLEQIAEQARGAGIGIAAGTIRYALRAAGRGGGAGHAARTANRAPAQSPETTLKDEGQKANRNPRQ</sequence>
<feature type="region of interest" description="Disordered" evidence="1">
    <location>
        <begin position="45"/>
        <end position="82"/>
    </location>
</feature>
<reference evidence="2 3" key="1">
    <citation type="submission" date="2020-08" db="EMBL/GenBank/DDBJ databases">
        <title>Genomic Encyclopedia of Type Strains, Phase IV (KMG-V): Genome sequencing to study the core and pangenomes of soil and plant-associated prokaryotes.</title>
        <authorList>
            <person name="Whitman W."/>
        </authorList>
    </citation>
    <scope>NUCLEOTIDE SEQUENCE [LARGE SCALE GENOMIC DNA]</scope>
    <source>
        <strain evidence="2 3">SRMrh-85</strain>
    </source>
</reference>
<evidence type="ECO:0000256" key="1">
    <source>
        <dbReference type="SAM" id="MobiDB-lite"/>
    </source>
</evidence>
<keyword evidence="3" id="KW-1185">Reference proteome</keyword>
<dbReference type="EMBL" id="JACHVZ010000014">
    <property type="protein sequence ID" value="MBB2930492.1"/>
    <property type="molecule type" value="Genomic_DNA"/>
</dbReference>
<feature type="compositionally biased region" description="Low complexity" evidence="1">
    <location>
        <begin position="52"/>
        <end position="62"/>
    </location>
</feature>
<dbReference type="RefSeq" id="WP_243413219.1">
    <property type="nucleotide sequence ID" value="NZ_JACHVZ010000014.1"/>
</dbReference>
<proteinExistence type="predicted"/>
<name>A0ABR6FSS6_9BURK</name>
<evidence type="ECO:0000313" key="2">
    <source>
        <dbReference type="EMBL" id="MBB2930492.1"/>
    </source>
</evidence>
<evidence type="ECO:0000313" key="3">
    <source>
        <dbReference type="Proteomes" id="UP000533533"/>
    </source>
</evidence>
<accession>A0ABR6FSS6</accession>
<gene>
    <name evidence="2" type="ORF">FHX59_004955</name>
</gene>
<organism evidence="2 3">
    <name type="scientific">Paraburkholderia silvatlantica</name>
    <dbReference type="NCBI Taxonomy" id="321895"/>
    <lineage>
        <taxon>Bacteria</taxon>
        <taxon>Pseudomonadati</taxon>
        <taxon>Pseudomonadota</taxon>
        <taxon>Betaproteobacteria</taxon>
        <taxon>Burkholderiales</taxon>
        <taxon>Burkholderiaceae</taxon>
        <taxon>Paraburkholderia</taxon>
    </lineage>
</organism>
<dbReference type="Proteomes" id="UP000533533">
    <property type="component" value="Unassembled WGS sequence"/>
</dbReference>
<comment type="caution">
    <text evidence="2">The sequence shown here is derived from an EMBL/GenBank/DDBJ whole genome shotgun (WGS) entry which is preliminary data.</text>
</comment>